<feature type="compositionally biased region" description="Polar residues" evidence="1">
    <location>
        <begin position="51"/>
        <end position="60"/>
    </location>
</feature>
<evidence type="ECO:0000313" key="3">
    <source>
        <dbReference type="Proteomes" id="UP001153365"/>
    </source>
</evidence>
<accession>A0AAV0B8V9</accession>
<dbReference type="Proteomes" id="UP001153365">
    <property type="component" value="Unassembled WGS sequence"/>
</dbReference>
<feature type="region of interest" description="Disordered" evidence="1">
    <location>
        <begin position="1"/>
        <end position="133"/>
    </location>
</feature>
<sequence length="133" mass="14576">MVGDVARAAAEAMDDPTNVEVQPAGNRTRRQREEYLLKRRRNIVAPDLNHRSIQGLSGVQGTYEESEEMTEPAASTSTARPNQLSSFPLSSSSSSSSSGSTLKDEPRRRLINPSSDEMISSDPSQPQRTKENV</sequence>
<evidence type="ECO:0000256" key="1">
    <source>
        <dbReference type="SAM" id="MobiDB-lite"/>
    </source>
</evidence>
<dbReference type="EMBL" id="CALTRL010004769">
    <property type="protein sequence ID" value="CAH7683539.1"/>
    <property type="molecule type" value="Genomic_DNA"/>
</dbReference>
<gene>
    <name evidence="2" type="ORF">PPACK8108_LOCUS17141</name>
</gene>
<dbReference type="AlphaFoldDB" id="A0AAV0B8V9"/>
<reference evidence="2" key="1">
    <citation type="submission" date="2022-06" db="EMBL/GenBank/DDBJ databases">
        <authorList>
            <consortium name="SYNGENTA / RWTH Aachen University"/>
        </authorList>
    </citation>
    <scope>NUCLEOTIDE SEQUENCE</scope>
</reference>
<name>A0AAV0B8V9_PHAPC</name>
<organism evidence="2 3">
    <name type="scientific">Phakopsora pachyrhizi</name>
    <name type="common">Asian soybean rust disease fungus</name>
    <dbReference type="NCBI Taxonomy" id="170000"/>
    <lineage>
        <taxon>Eukaryota</taxon>
        <taxon>Fungi</taxon>
        <taxon>Dikarya</taxon>
        <taxon>Basidiomycota</taxon>
        <taxon>Pucciniomycotina</taxon>
        <taxon>Pucciniomycetes</taxon>
        <taxon>Pucciniales</taxon>
        <taxon>Phakopsoraceae</taxon>
        <taxon>Phakopsora</taxon>
    </lineage>
</organism>
<feature type="compositionally biased region" description="Low complexity" evidence="1">
    <location>
        <begin position="85"/>
        <end position="100"/>
    </location>
</feature>
<evidence type="ECO:0000313" key="2">
    <source>
        <dbReference type="EMBL" id="CAH7683539.1"/>
    </source>
</evidence>
<feature type="compositionally biased region" description="Polar residues" evidence="1">
    <location>
        <begin position="112"/>
        <end position="127"/>
    </location>
</feature>
<keyword evidence="3" id="KW-1185">Reference proteome</keyword>
<proteinExistence type="predicted"/>
<feature type="compositionally biased region" description="Polar residues" evidence="1">
    <location>
        <begin position="73"/>
        <end position="84"/>
    </location>
</feature>
<protein>
    <submittedName>
        <fullName evidence="2">Uncharacterized protein</fullName>
    </submittedName>
</protein>
<comment type="caution">
    <text evidence="2">The sequence shown here is derived from an EMBL/GenBank/DDBJ whole genome shotgun (WGS) entry which is preliminary data.</text>
</comment>